<evidence type="ECO:0000256" key="1">
    <source>
        <dbReference type="SAM" id="Phobius"/>
    </source>
</evidence>
<dbReference type="RefSeq" id="WP_346580988.1">
    <property type="nucleotide sequence ID" value="NZ_JBDJLH010000003.1"/>
</dbReference>
<feature type="transmembrane region" description="Helical" evidence="1">
    <location>
        <begin position="164"/>
        <end position="184"/>
    </location>
</feature>
<gene>
    <name evidence="2" type="ORF">ABE541_06855</name>
</gene>
<keyword evidence="1" id="KW-0472">Membrane</keyword>
<evidence type="ECO:0000313" key="2">
    <source>
        <dbReference type="EMBL" id="MEN5376974.1"/>
    </source>
</evidence>
<feature type="transmembrane region" description="Helical" evidence="1">
    <location>
        <begin position="75"/>
        <end position="95"/>
    </location>
</feature>
<protein>
    <recommendedName>
        <fullName evidence="4">UbiA prenyltransferase family protein</fullName>
    </recommendedName>
</protein>
<feature type="transmembrane region" description="Helical" evidence="1">
    <location>
        <begin position="33"/>
        <end position="54"/>
    </location>
</feature>
<evidence type="ECO:0008006" key="4">
    <source>
        <dbReference type="Google" id="ProtNLM"/>
    </source>
</evidence>
<feature type="transmembrane region" description="Helical" evidence="1">
    <location>
        <begin position="212"/>
        <end position="231"/>
    </location>
</feature>
<name>A0ABV0BTV0_9SPHI</name>
<sequence length="283" mass="32890">MYYFLIFSNILIALAAASQCVLTYIILDQEINGYIALIEGAATLALYNFSLILSKPQYPEKSIYARTRWVFKYERVLWINTFIATGICLWCLFHIHVYSIFFLGIIGLVSVLYSLPIIPLKDRWGGLRQIPAMKIFHIALVWVLSSVFLPYIELYSNAIPVNLHLLYYLAGLKFVFLIICTLPFDIRDIKQDSYYHLRTLPNMLGEGRAKSLCYILLCIHSLLILCAPYLLIIKIGLLFTNTIIYLILRFIVFRTNEHYHYAYLLDVSLVLQFLIVVFIKNFV</sequence>
<feature type="transmembrane region" description="Helical" evidence="1">
    <location>
        <begin position="261"/>
        <end position="279"/>
    </location>
</feature>
<keyword evidence="3" id="KW-1185">Reference proteome</keyword>
<feature type="transmembrane region" description="Helical" evidence="1">
    <location>
        <begin position="132"/>
        <end position="152"/>
    </location>
</feature>
<feature type="transmembrane region" description="Helical" evidence="1">
    <location>
        <begin position="237"/>
        <end position="254"/>
    </location>
</feature>
<comment type="caution">
    <text evidence="2">The sequence shown here is derived from an EMBL/GenBank/DDBJ whole genome shotgun (WGS) entry which is preliminary data.</text>
</comment>
<evidence type="ECO:0000313" key="3">
    <source>
        <dbReference type="Proteomes" id="UP001409291"/>
    </source>
</evidence>
<dbReference type="Proteomes" id="UP001409291">
    <property type="component" value="Unassembled WGS sequence"/>
</dbReference>
<accession>A0ABV0BTV0</accession>
<proteinExistence type="predicted"/>
<reference evidence="2 3" key="1">
    <citation type="submission" date="2024-04" db="EMBL/GenBank/DDBJ databases">
        <title>WGS of bacteria from Torrens River.</title>
        <authorList>
            <person name="Wyrsch E.R."/>
            <person name="Drigo B."/>
        </authorList>
    </citation>
    <scope>NUCLEOTIDE SEQUENCE [LARGE SCALE GENOMIC DNA]</scope>
    <source>
        <strain evidence="2 3">TWI391</strain>
    </source>
</reference>
<keyword evidence="1" id="KW-1133">Transmembrane helix</keyword>
<organism evidence="2 3">
    <name type="scientific">Sphingobacterium kitahiroshimense</name>
    <dbReference type="NCBI Taxonomy" id="470446"/>
    <lineage>
        <taxon>Bacteria</taxon>
        <taxon>Pseudomonadati</taxon>
        <taxon>Bacteroidota</taxon>
        <taxon>Sphingobacteriia</taxon>
        <taxon>Sphingobacteriales</taxon>
        <taxon>Sphingobacteriaceae</taxon>
        <taxon>Sphingobacterium</taxon>
    </lineage>
</organism>
<keyword evidence="1" id="KW-0812">Transmembrane</keyword>
<feature type="transmembrane region" description="Helical" evidence="1">
    <location>
        <begin position="101"/>
        <end position="120"/>
    </location>
</feature>
<dbReference type="EMBL" id="JBDJNQ010000002">
    <property type="protein sequence ID" value="MEN5376974.1"/>
    <property type="molecule type" value="Genomic_DNA"/>
</dbReference>